<reference evidence="2" key="1">
    <citation type="submission" date="2018-05" db="EMBL/GenBank/DDBJ databases">
        <authorList>
            <person name="Lanie J.A."/>
            <person name="Ng W.-L."/>
            <person name="Kazmierczak K.M."/>
            <person name="Andrzejewski T.M."/>
            <person name="Davidsen T.M."/>
            <person name="Wayne K.J."/>
            <person name="Tettelin H."/>
            <person name="Glass J.I."/>
            <person name="Rusch D."/>
            <person name="Podicherti R."/>
            <person name="Tsui H.-C.T."/>
            <person name="Winkler M.E."/>
        </authorList>
    </citation>
    <scope>NUCLEOTIDE SEQUENCE</scope>
</reference>
<dbReference type="PANTHER" id="PTHR43471:SF14">
    <property type="entry name" value="ABC-2 TYPE TRANSPORT SYSTEM PERMEASE PROTEIN"/>
    <property type="match status" value="1"/>
</dbReference>
<keyword evidence="1" id="KW-1133">Transmembrane helix</keyword>
<dbReference type="EMBL" id="UINC01025080">
    <property type="protein sequence ID" value="SVA99996.1"/>
    <property type="molecule type" value="Genomic_DNA"/>
</dbReference>
<evidence type="ECO:0008006" key="3">
    <source>
        <dbReference type="Google" id="ProtNLM"/>
    </source>
</evidence>
<evidence type="ECO:0000256" key="1">
    <source>
        <dbReference type="SAM" id="Phobius"/>
    </source>
</evidence>
<feature type="transmembrane region" description="Helical" evidence="1">
    <location>
        <begin position="205"/>
        <end position="230"/>
    </location>
</feature>
<dbReference type="AlphaFoldDB" id="A0A382AEQ4"/>
<dbReference type="PANTHER" id="PTHR43471">
    <property type="entry name" value="ABC TRANSPORTER PERMEASE"/>
    <property type="match status" value="1"/>
</dbReference>
<feature type="transmembrane region" description="Helical" evidence="1">
    <location>
        <begin position="164"/>
        <end position="184"/>
    </location>
</feature>
<accession>A0A382AEQ4</accession>
<dbReference type="GO" id="GO:0005886">
    <property type="term" value="C:plasma membrane"/>
    <property type="evidence" value="ECO:0007669"/>
    <property type="project" value="UniProtKB-SubCell"/>
</dbReference>
<sequence>MMFSIIFRHELHQLRKSKPTVTLFILLAASFCFAIWNGDRAVDKHTNASQFVVNQQMEKKQSWLNDLIAYENYAAEHEVPTRIAPTANRPAPHGQPALGNNAGTVGEKLDDVAVLPPTGLAAFSIGQLDLQRGYSLVNVKSKFSMSDNYEIENPVNLSTGTFDISFVVLFLLPIFILALTYDLFSGEREAGTLALIQTQQVSMRVFAAAKICSRATIFLAVIVIAGLAAFAYCATGPVGLDMTDAGVRLALWFAVVLVYSLFWFALAVRVNTFGKSSETNATILSCAWLCLVVIIPTLVSVTATSLYPAPSHMSFKIAQRAA</sequence>
<keyword evidence="1" id="KW-0472">Membrane</keyword>
<feature type="transmembrane region" description="Helical" evidence="1">
    <location>
        <begin position="250"/>
        <end position="270"/>
    </location>
</feature>
<evidence type="ECO:0000313" key="2">
    <source>
        <dbReference type="EMBL" id="SVA99996.1"/>
    </source>
</evidence>
<dbReference type="Pfam" id="PF12679">
    <property type="entry name" value="ABC2_membrane_2"/>
    <property type="match status" value="1"/>
</dbReference>
<feature type="transmembrane region" description="Helical" evidence="1">
    <location>
        <begin position="21"/>
        <end position="38"/>
    </location>
</feature>
<gene>
    <name evidence="2" type="ORF">METZ01_LOCUS152850</name>
</gene>
<feature type="non-terminal residue" evidence="2">
    <location>
        <position position="322"/>
    </location>
</feature>
<feature type="transmembrane region" description="Helical" evidence="1">
    <location>
        <begin position="282"/>
        <end position="307"/>
    </location>
</feature>
<proteinExistence type="predicted"/>
<dbReference type="GO" id="GO:0140359">
    <property type="term" value="F:ABC-type transporter activity"/>
    <property type="evidence" value="ECO:0007669"/>
    <property type="project" value="InterPro"/>
</dbReference>
<keyword evidence="1" id="KW-0812">Transmembrane</keyword>
<organism evidence="2">
    <name type="scientific">marine metagenome</name>
    <dbReference type="NCBI Taxonomy" id="408172"/>
    <lineage>
        <taxon>unclassified sequences</taxon>
        <taxon>metagenomes</taxon>
        <taxon>ecological metagenomes</taxon>
    </lineage>
</organism>
<name>A0A382AEQ4_9ZZZZ</name>
<protein>
    <recommendedName>
        <fullName evidence="3">ABC-2 type transporter domain-containing protein</fullName>
    </recommendedName>
</protein>